<evidence type="ECO:0000313" key="1">
    <source>
        <dbReference type="EMBL" id="ATJ83778.1"/>
    </source>
</evidence>
<dbReference type="EMBL" id="CP021435">
    <property type="protein sequence ID" value="ATJ83778.1"/>
    <property type="molecule type" value="Genomic_DNA"/>
</dbReference>
<protein>
    <submittedName>
        <fullName evidence="1">Uncharacterized protein</fullName>
    </submittedName>
</protein>
<proteinExistence type="predicted"/>
<gene>
    <name evidence="1" type="ORF">BEI_2791</name>
</gene>
<name>A0A291PA89_9GAMM</name>
<evidence type="ECO:0000313" key="2">
    <source>
        <dbReference type="Proteomes" id="UP000219993"/>
    </source>
</evidence>
<keyword evidence="2" id="KW-1185">Reference proteome</keyword>
<dbReference type="Proteomes" id="UP000219993">
    <property type="component" value="Chromosome"/>
</dbReference>
<dbReference type="KEGG" id="hbe:BEI_2791"/>
<dbReference type="RefSeq" id="WP_379802248.1">
    <property type="nucleotide sequence ID" value="NZ_JBHSJU010000001.1"/>
</dbReference>
<organism evidence="1 2">
    <name type="scientific">Halomonas beimenensis</name>
    <dbReference type="NCBI Taxonomy" id="475662"/>
    <lineage>
        <taxon>Bacteria</taxon>
        <taxon>Pseudomonadati</taxon>
        <taxon>Pseudomonadota</taxon>
        <taxon>Gammaproteobacteria</taxon>
        <taxon>Oceanospirillales</taxon>
        <taxon>Halomonadaceae</taxon>
        <taxon>Halomonas</taxon>
    </lineage>
</organism>
<accession>A0A291PA89</accession>
<reference evidence="1 2" key="1">
    <citation type="journal article" date="2017" name="Sci. Rep.">
        <title>Revealing the Saline Adaptation Strategies of the Halophilic Bacterium Halomonas beimenensis through High-throughput Omics and Transposon Mutagenesis Approaches.</title>
        <authorList>
            <person name="Chen Y.H."/>
            <person name="Lin S.S."/>
            <person name="Shyu Y.T."/>
        </authorList>
    </citation>
    <scope>NUCLEOTIDE SEQUENCE [LARGE SCALE GENOMIC DNA]</scope>
    <source>
        <strain evidence="1 2">NTU-111</strain>
    </source>
</reference>
<sequence length="50" mass="5451">MSTIASITPMNIVARHVAPVVRSVRGEMTVATVHHDDAPSAARQPGRRRF</sequence>
<dbReference type="AlphaFoldDB" id="A0A291PA89"/>